<feature type="compositionally biased region" description="Polar residues" evidence="1">
    <location>
        <begin position="67"/>
        <end position="76"/>
    </location>
</feature>
<protein>
    <submittedName>
        <fullName evidence="2">Uncharacterized protein</fullName>
    </submittedName>
</protein>
<dbReference type="EMBL" id="CP093349">
    <property type="protein sequence ID" value="WOH07543.1"/>
    <property type="molecule type" value="Genomic_DNA"/>
</dbReference>
<reference evidence="2" key="1">
    <citation type="journal article" date="2016" name="Nat. Genet.">
        <title>A high-quality carrot genome assembly provides new insights into carotenoid accumulation and asterid genome evolution.</title>
        <authorList>
            <person name="Iorizzo M."/>
            <person name="Ellison S."/>
            <person name="Senalik D."/>
            <person name="Zeng P."/>
            <person name="Satapoomin P."/>
            <person name="Huang J."/>
            <person name="Bowman M."/>
            <person name="Iovene M."/>
            <person name="Sanseverino W."/>
            <person name="Cavagnaro P."/>
            <person name="Yildiz M."/>
            <person name="Macko-Podgorni A."/>
            <person name="Moranska E."/>
            <person name="Grzebelus E."/>
            <person name="Grzebelus D."/>
            <person name="Ashrafi H."/>
            <person name="Zheng Z."/>
            <person name="Cheng S."/>
            <person name="Spooner D."/>
            <person name="Van Deynze A."/>
            <person name="Simon P."/>
        </authorList>
    </citation>
    <scope>NUCLEOTIDE SEQUENCE</scope>
    <source>
        <tissue evidence="2">Leaf</tissue>
    </source>
</reference>
<reference evidence="2" key="2">
    <citation type="submission" date="2022-03" db="EMBL/GenBank/DDBJ databases">
        <title>Draft title - Genomic analysis of global carrot germplasm unveils the trajectory of domestication and the origin of high carotenoid orange carrot.</title>
        <authorList>
            <person name="Iorizzo M."/>
            <person name="Ellison S."/>
            <person name="Senalik D."/>
            <person name="Macko-Podgorni A."/>
            <person name="Grzebelus D."/>
            <person name="Bostan H."/>
            <person name="Rolling W."/>
            <person name="Curaba J."/>
            <person name="Simon P."/>
        </authorList>
    </citation>
    <scope>NUCLEOTIDE SEQUENCE</scope>
    <source>
        <tissue evidence="2">Leaf</tissue>
    </source>
</reference>
<sequence>MDDRKNNIFKKNSAPESREIPTIHSPEINVRRELNPRKLFEDEPQGSFDGDSAFSNPTYCRGRKKSTANGTNSFGKNNLDMEN</sequence>
<evidence type="ECO:0000313" key="2">
    <source>
        <dbReference type="EMBL" id="WOH07543.1"/>
    </source>
</evidence>
<gene>
    <name evidence="2" type="ORF">DCAR_0726975</name>
</gene>
<feature type="region of interest" description="Disordered" evidence="1">
    <location>
        <begin position="1"/>
        <end position="24"/>
    </location>
</feature>
<dbReference type="Proteomes" id="UP000077755">
    <property type="component" value="Chromosome 7"/>
</dbReference>
<dbReference type="AlphaFoldDB" id="A0A161Y2M5"/>
<evidence type="ECO:0000313" key="3">
    <source>
        <dbReference type="Proteomes" id="UP000077755"/>
    </source>
</evidence>
<accession>A0A161Y2M5</accession>
<dbReference type="Gramene" id="KZM86379">
    <property type="protein sequence ID" value="KZM86379"/>
    <property type="gene ID" value="DCAR_023513"/>
</dbReference>
<feature type="region of interest" description="Disordered" evidence="1">
    <location>
        <begin position="40"/>
        <end position="83"/>
    </location>
</feature>
<organism evidence="2 3">
    <name type="scientific">Daucus carota subsp. sativus</name>
    <name type="common">Carrot</name>
    <dbReference type="NCBI Taxonomy" id="79200"/>
    <lineage>
        <taxon>Eukaryota</taxon>
        <taxon>Viridiplantae</taxon>
        <taxon>Streptophyta</taxon>
        <taxon>Embryophyta</taxon>
        <taxon>Tracheophyta</taxon>
        <taxon>Spermatophyta</taxon>
        <taxon>Magnoliopsida</taxon>
        <taxon>eudicotyledons</taxon>
        <taxon>Gunneridae</taxon>
        <taxon>Pentapetalae</taxon>
        <taxon>asterids</taxon>
        <taxon>campanulids</taxon>
        <taxon>Apiales</taxon>
        <taxon>Apiaceae</taxon>
        <taxon>Apioideae</taxon>
        <taxon>Scandiceae</taxon>
        <taxon>Daucinae</taxon>
        <taxon>Daucus</taxon>
        <taxon>Daucus sect. Daucus</taxon>
    </lineage>
</organism>
<keyword evidence="3" id="KW-1185">Reference proteome</keyword>
<evidence type="ECO:0000256" key="1">
    <source>
        <dbReference type="SAM" id="MobiDB-lite"/>
    </source>
</evidence>
<name>A0A161Y2M5_DAUCS</name>
<proteinExistence type="predicted"/>